<feature type="binding site" evidence="14">
    <location>
        <position position="75"/>
    </location>
    <ligand>
        <name>Mg(2+)</name>
        <dbReference type="ChEBI" id="CHEBI:18420"/>
        <label>2</label>
        <note>catalytic</note>
    </ligand>
</feature>
<evidence type="ECO:0000256" key="12">
    <source>
        <dbReference type="PIRNR" id="PIRNR028980"/>
    </source>
</evidence>
<dbReference type="GO" id="GO:0006400">
    <property type="term" value="P:tRNA modification"/>
    <property type="evidence" value="ECO:0007669"/>
    <property type="project" value="UniProtKB-UniRule"/>
</dbReference>
<comment type="cofactor">
    <cofactor evidence="14">
        <name>Mg(2+)</name>
        <dbReference type="ChEBI" id="CHEBI:18420"/>
    </cofactor>
    <text evidence="14">Binds 2 magnesium ions per subunit.</text>
</comment>
<dbReference type="PANTHER" id="PTHR12729">
    <property type="entry name" value="TRNA(HIS) GUANYLYLTRANSFERASE-RELATED"/>
    <property type="match status" value="1"/>
</dbReference>
<proteinExistence type="inferred from homology"/>
<sequence>MNSCYNYVKSFENDDILPPYTWLIIRVDGRHFGMFSKSHNFRKPNEPKALALANKAAEAVFREFSDITLAYGHSDEYSFLLRADSKLYNRRREKIITGIVSIFTSAYVYNWHKYFTCTLKYPPSFDGRIVSYPLIEHVKDYFRWRQVDCHVNNQYNSAFWCLVAQGKTTDQAYQILKGTDKNFKNDLLFNTFQLNYNNLPNLFKKGSTLIRKSTNLDNKAMGSETSSTTFLDNKTIESQQEIDLKIEDYEINTLTELNANVELVTDDIINEEFWNAHFWVIDSTVKPPKLINNQ</sequence>
<feature type="binding site" evidence="14">
    <location>
        <position position="28"/>
    </location>
    <ligand>
        <name>Mg(2+)</name>
        <dbReference type="ChEBI" id="CHEBI:18420"/>
        <label>1</label>
        <note>catalytic</note>
    </ligand>
</feature>
<keyword evidence="18" id="KW-1185">Reference proteome</keyword>
<evidence type="ECO:0000256" key="8">
    <source>
        <dbReference type="ARBA" id="ARBA00022842"/>
    </source>
</evidence>
<evidence type="ECO:0000256" key="4">
    <source>
        <dbReference type="ARBA" id="ARBA00022694"/>
    </source>
</evidence>
<evidence type="ECO:0000256" key="3">
    <source>
        <dbReference type="ARBA" id="ARBA00022679"/>
    </source>
</evidence>
<keyword evidence="7 12" id="KW-0547">Nucleotide-binding</keyword>
<dbReference type="OrthoDB" id="62560at2759"/>
<comment type="similarity">
    <text evidence="1 12">Belongs to the tRNA(His) guanylyltransferase family.</text>
</comment>
<keyword evidence="4 12" id="KW-0819">tRNA processing</keyword>
<evidence type="ECO:0000256" key="2">
    <source>
        <dbReference type="ARBA" id="ARBA00012511"/>
    </source>
</evidence>
<dbReference type="GO" id="GO:0008193">
    <property type="term" value="F:tRNA guanylyltransferase activity"/>
    <property type="evidence" value="ECO:0007669"/>
    <property type="project" value="UniProtKB-UniRule"/>
</dbReference>
<comment type="catalytic activity">
    <reaction evidence="11 12">
        <text>a 5'-end ribonucleotide-tRNA(His) + GTP + ATP + H2O = a 5'-end phospho-guanosine-ribonucleotide-tRNA(His) + AMP + 2 diphosphate + H(+)</text>
        <dbReference type="Rhea" id="RHEA:54564"/>
        <dbReference type="Rhea" id="RHEA-COMP:14193"/>
        <dbReference type="Rhea" id="RHEA-COMP:14917"/>
        <dbReference type="ChEBI" id="CHEBI:15377"/>
        <dbReference type="ChEBI" id="CHEBI:15378"/>
        <dbReference type="ChEBI" id="CHEBI:30616"/>
        <dbReference type="ChEBI" id="CHEBI:33019"/>
        <dbReference type="ChEBI" id="CHEBI:37565"/>
        <dbReference type="ChEBI" id="CHEBI:138282"/>
        <dbReference type="ChEBI" id="CHEBI:141847"/>
        <dbReference type="ChEBI" id="CHEBI:456215"/>
        <dbReference type="EC" id="2.7.7.79"/>
    </reaction>
</comment>
<dbReference type="InterPro" id="IPR025845">
    <property type="entry name" value="Thg1_C_dom"/>
</dbReference>
<keyword evidence="5 12" id="KW-0548">Nucleotidyltransferase</keyword>
<dbReference type="InterPro" id="IPR007537">
    <property type="entry name" value="tRNAHis_GuaTrfase_Thg1"/>
</dbReference>
<evidence type="ECO:0000256" key="1">
    <source>
        <dbReference type="ARBA" id="ARBA00010113"/>
    </source>
</evidence>
<evidence type="ECO:0000256" key="6">
    <source>
        <dbReference type="ARBA" id="ARBA00022723"/>
    </source>
</evidence>
<evidence type="ECO:0000256" key="9">
    <source>
        <dbReference type="ARBA" id="ARBA00023134"/>
    </source>
</evidence>
<dbReference type="VEuPathDB" id="PiroplasmaDB:BMR1_02g00695"/>
<comment type="function">
    <text evidence="12">Adds a GMP to the 5'-end of tRNA(His) after transcription and RNase P cleavage.</text>
</comment>
<evidence type="ECO:0000259" key="15">
    <source>
        <dbReference type="Pfam" id="PF04446"/>
    </source>
</evidence>
<dbReference type="InterPro" id="IPR024956">
    <property type="entry name" value="tRNAHis_GuaTrfase_cat"/>
</dbReference>
<name>I7J9F2_BABMR</name>
<dbReference type="PIRSF" id="PIRSF028980">
    <property type="entry name" value="tRNAHis_guanylyltransferase"/>
    <property type="match status" value="1"/>
</dbReference>
<evidence type="ECO:0000256" key="13">
    <source>
        <dbReference type="PIRSR" id="PIRSR028980-1"/>
    </source>
</evidence>
<dbReference type="EC" id="2.7.7.79" evidence="2 12"/>
<reference evidence="17 18" key="1">
    <citation type="journal article" date="2012" name="Nucleic Acids Res.">
        <title>Sequencing of the smallest Apicomplexan genome from the human pathogen Babesia microti.</title>
        <authorList>
            <person name="Cornillot E."/>
            <person name="Hadj-Kaddour K."/>
            <person name="Dassouli A."/>
            <person name="Noel B."/>
            <person name="Ranwez V."/>
            <person name="Vacherie B."/>
            <person name="Augagneur Y."/>
            <person name="Bres V."/>
            <person name="Duclos A."/>
            <person name="Randazzo S."/>
            <person name="Carcy B."/>
            <person name="Debierre-Grockiego F."/>
            <person name="Delbecq S."/>
            <person name="Moubri-Menage K."/>
            <person name="Shams-Eldin H."/>
            <person name="Usmani-Brown S."/>
            <person name="Bringaud F."/>
            <person name="Wincker P."/>
            <person name="Vivares C.P."/>
            <person name="Schwarz R.T."/>
            <person name="Schetters T.P."/>
            <person name="Krause P.J."/>
            <person name="Gorenflot A."/>
            <person name="Berry V."/>
            <person name="Barbe V."/>
            <person name="Ben Mamoun C."/>
        </authorList>
    </citation>
    <scope>NUCLEOTIDE SEQUENCE [LARGE SCALE GENOMIC DNA]</scope>
    <source>
        <strain evidence="17 18">RI</strain>
    </source>
</reference>
<protein>
    <recommendedName>
        <fullName evidence="2 12">tRNA(His) guanylyltransferase</fullName>
        <ecNumber evidence="2 12">2.7.7.79</ecNumber>
    </recommendedName>
    <alternativeName>
        <fullName evidence="10 12">tRNA-histidine guanylyltransferase</fullName>
    </alternativeName>
</protein>
<dbReference type="Gene3D" id="3.30.70.3000">
    <property type="match status" value="1"/>
</dbReference>
<evidence type="ECO:0000259" key="16">
    <source>
        <dbReference type="Pfam" id="PF14413"/>
    </source>
</evidence>
<organism evidence="17 18">
    <name type="scientific">Babesia microti (strain RI)</name>
    <dbReference type="NCBI Taxonomy" id="1133968"/>
    <lineage>
        <taxon>Eukaryota</taxon>
        <taxon>Sar</taxon>
        <taxon>Alveolata</taxon>
        <taxon>Apicomplexa</taxon>
        <taxon>Aconoidasida</taxon>
        <taxon>Piroplasmida</taxon>
        <taxon>Babesiidae</taxon>
        <taxon>Babesia</taxon>
    </lineage>
</organism>
<dbReference type="GeneID" id="24423928"/>
<feature type="binding site" evidence="13">
    <location>
        <begin position="74"/>
        <end position="75"/>
    </location>
    <ligand>
        <name>GTP</name>
        <dbReference type="ChEBI" id="CHEBI:37565"/>
    </ligand>
</feature>
<dbReference type="GO" id="GO:0000287">
    <property type="term" value="F:magnesium ion binding"/>
    <property type="evidence" value="ECO:0007669"/>
    <property type="project" value="UniProtKB-UniRule"/>
</dbReference>
<dbReference type="Pfam" id="PF14413">
    <property type="entry name" value="Thg1C"/>
    <property type="match status" value="1"/>
</dbReference>
<feature type="binding site" evidence="14">
    <location>
        <position position="28"/>
    </location>
    <ligand>
        <name>Mg(2+)</name>
        <dbReference type="ChEBI" id="CHEBI:18420"/>
        <label>2</label>
        <note>catalytic</note>
    </ligand>
</feature>
<dbReference type="RefSeq" id="XP_012647913.1">
    <property type="nucleotide sequence ID" value="XM_012792459.1"/>
</dbReference>
<feature type="domain" description="tRNAHis guanylyltransferase catalytic" evidence="15">
    <location>
        <begin position="5"/>
        <end position="133"/>
    </location>
</feature>
<gene>
    <name evidence="17" type="ORF">BMR1_02g00695</name>
</gene>
<dbReference type="Proteomes" id="UP000002899">
    <property type="component" value="Chromosome II"/>
</dbReference>
<dbReference type="AlphaFoldDB" id="I7J9F2"/>
<feature type="domain" description="Thg1 C-terminal" evidence="16">
    <location>
        <begin position="137"/>
        <end position="240"/>
    </location>
</feature>
<reference evidence="17 18" key="2">
    <citation type="journal article" date="2013" name="PLoS ONE">
        <title>Whole genome mapping and re-organization of the nuclear and mitochondrial genomes of Babesia microti isolates.</title>
        <authorList>
            <person name="Cornillot E."/>
            <person name="Dassouli A."/>
            <person name="Garg A."/>
            <person name="Pachikara N."/>
            <person name="Randazzo S."/>
            <person name="Depoix D."/>
            <person name="Carcy B."/>
            <person name="Delbecq S."/>
            <person name="Frutos R."/>
            <person name="Silva J.C."/>
            <person name="Sutton R."/>
            <person name="Krause P.J."/>
            <person name="Mamoun C.B."/>
        </authorList>
    </citation>
    <scope>NUCLEOTIDE SEQUENCE [LARGE SCALE GENOMIC DNA]</scope>
    <source>
        <strain evidence="17 18">RI</strain>
    </source>
</reference>
<keyword evidence="3 12" id="KW-0808">Transferase</keyword>
<dbReference type="PANTHER" id="PTHR12729:SF6">
    <property type="entry name" value="TRNA(HIS) GUANYLYLTRANSFERASE-RELATED"/>
    <property type="match status" value="1"/>
</dbReference>
<accession>I7J9F2</accession>
<dbReference type="EMBL" id="FO082872">
    <property type="protein sequence ID" value="CCF73304.1"/>
    <property type="molecule type" value="Genomic_DNA"/>
</dbReference>
<keyword evidence="8 12" id="KW-0460">Magnesium</keyword>
<dbReference type="Pfam" id="PF04446">
    <property type="entry name" value="Thg1"/>
    <property type="match status" value="1"/>
</dbReference>
<dbReference type="FunFam" id="3.30.70.3000:FF:000001">
    <property type="entry name" value="tRNA(His) guanylyltransferase"/>
    <property type="match status" value="1"/>
</dbReference>
<keyword evidence="6 12" id="KW-0479">Metal-binding</keyword>
<evidence type="ECO:0000256" key="5">
    <source>
        <dbReference type="ARBA" id="ARBA00022695"/>
    </source>
</evidence>
<evidence type="ECO:0000313" key="17">
    <source>
        <dbReference type="EMBL" id="CCF73304.1"/>
    </source>
</evidence>
<evidence type="ECO:0000313" key="18">
    <source>
        <dbReference type="Proteomes" id="UP000002899"/>
    </source>
</evidence>
<evidence type="ECO:0000256" key="7">
    <source>
        <dbReference type="ARBA" id="ARBA00022741"/>
    </source>
</evidence>
<evidence type="ECO:0000256" key="14">
    <source>
        <dbReference type="PIRSR" id="PIRSR028980-2"/>
    </source>
</evidence>
<evidence type="ECO:0000256" key="10">
    <source>
        <dbReference type="ARBA" id="ARBA00032480"/>
    </source>
</evidence>
<dbReference type="InterPro" id="IPR038469">
    <property type="entry name" value="tRNAHis_GuaTrfase_Thg1_sf"/>
</dbReference>
<feature type="binding site" evidence="14">
    <location>
        <position position="29"/>
    </location>
    <ligand>
        <name>Mg(2+)</name>
        <dbReference type="ChEBI" id="CHEBI:18420"/>
        <label>1</label>
        <note>catalytic</note>
    </ligand>
</feature>
<feature type="binding site" evidence="14">
    <location>
        <position position="75"/>
    </location>
    <ligand>
        <name>Mg(2+)</name>
        <dbReference type="ChEBI" id="CHEBI:18420"/>
        <label>1</label>
        <note>catalytic</note>
    </ligand>
</feature>
<evidence type="ECO:0000256" key="11">
    <source>
        <dbReference type="ARBA" id="ARBA00047281"/>
    </source>
</evidence>
<dbReference type="GO" id="GO:0005525">
    <property type="term" value="F:GTP binding"/>
    <property type="evidence" value="ECO:0007669"/>
    <property type="project" value="UniProtKB-UniRule"/>
</dbReference>
<reference evidence="17 18" key="3">
    <citation type="journal article" date="2016" name="Sci. Rep.">
        <title>Genome-wide diversity and gene expression profiling of Babesia microti isolates identify polymorphic genes that mediate host-pathogen interactions.</title>
        <authorList>
            <person name="Silva J.C."/>
            <person name="Cornillot E."/>
            <person name="McCracken C."/>
            <person name="Usmani-Brown S."/>
            <person name="Dwivedi A."/>
            <person name="Ifeonu O.O."/>
            <person name="Crabtree J."/>
            <person name="Gotia H.T."/>
            <person name="Virji A.Z."/>
            <person name="Reynes C."/>
            <person name="Colinge J."/>
            <person name="Kumar V."/>
            <person name="Lawres L."/>
            <person name="Pazzi J.E."/>
            <person name="Pablo J.V."/>
            <person name="Hung C."/>
            <person name="Brancato J."/>
            <person name="Kumari P."/>
            <person name="Orvis J."/>
            <person name="Tretina K."/>
            <person name="Chibucos M."/>
            <person name="Ott S."/>
            <person name="Sadzewicz L."/>
            <person name="Sengamalay N."/>
            <person name="Shetty A.C."/>
            <person name="Su Q."/>
            <person name="Tallon L."/>
            <person name="Fraser C.M."/>
            <person name="Frutos R."/>
            <person name="Molina D.M."/>
            <person name="Krause P.J."/>
            <person name="Ben Mamoun C."/>
        </authorList>
    </citation>
    <scope>NUCLEOTIDE SEQUENCE [LARGE SCALE GENOMIC DNA]</scope>
    <source>
        <strain evidence="17 18">RI</strain>
    </source>
</reference>
<dbReference type="OMA" id="WKQHTEI"/>
<keyword evidence="9 12" id="KW-0342">GTP-binding</keyword>
<dbReference type="KEGG" id="bmic:BMR1_02g00695"/>